<accession>A0ABY7GVD5</accession>
<dbReference type="InterPro" id="IPR030395">
    <property type="entry name" value="GP_PDE_dom"/>
</dbReference>
<dbReference type="PANTHER" id="PTHR37957">
    <property type="entry name" value="BLR7070 PROTEIN"/>
    <property type="match status" value="1"/>
</dbReference>
<evidence type="ECO:0000256" key="1">
    <source>
        <dbReference type="SAM" id="SignalP"/>
    </source>
</evidence>
<evidence type="ECO:0000259" key="2">
    <source>
        <dbReference type="PROSITE" id="PS51704"/>
    </source>
</evidence>
<organism evidence="3 4">
    <name type="scientific">Nannocystis punicea</name>
    <dbReference type="NCBI Taxonomy" id="2995304"/>
    <lineage>
        <taxon>Bacteria</taxon>
        <taxon>Pseudomonadati</taxon>
        <taxon>Myxococcota</taxon>
        <taxon>Polyangia</taxon>
        <taxon>Nannocystales</taxon>
        <taxon>Nannocystaceae</taxon>
        <taxon>Nannocystis</taxon>
    </lineage>
</organism>
<proteinExistence type="predicted"/>
<sequence length="759" mass="80807">MRGALVLAWVCACGGQAAAPPATLVGRAVLPAATFAPGPPSGARLGPQAIHGQQAPFVSQPVQGFSALLANADGTYLALADNGYGKIENSAAFHLRVYTLRLDPRTADGGSGAVEVVGHFELRDPAAKIAFPLVQQFSEGRVLTGADFDPESMQRAPDGTLWFGDEFGPFLLHTSADGVVLEPPIGLPDLENPGLELRAPQNPYNEEGAALRLMNAVGWRAAQRGATRPPVLSPHHAMVIDDAPGELGRELFDVKSLKAAGFPVVVWTVNEVARMHALMRIGVDGIISDRPDLLVQAARSFDGDGDGVPELVDAEGLIRREKIDLQGHRGARDLRPENTLPAMEAALDHLVTTLETDVALTADGVPVLGHDPQLDPRKCRDLLGEGSREVRASTAAELQRRFVCDGLVRGPEQKNDRALSPVTVAFAGAEGLADPYTPPTLAQWLRFVAAYADYYSAGPGASHPEAARRAANARRVRFSVETKLTPEDDFAALFAERVVEAIVAAGVAERAWVQSFDVRTLLQVQERAPAIGAVFLLADGVNLPVGSAGPSPWLAGLGWPHGVTARTQPLRVATSGGFEGMALRSSPPALLPMLEKPVAGAPAGEVWIHEYDLSQRTYTDRRWVHRLEPRAVAAADFQLDGEGRGFVIERDDSEGELGGFKAIRELSLGAPGATTGAVTRIDLLAIADPHGLAPAVPGDVGVGEGRFAMPFVTIESLVLLPREQVLVANDNNFPFSVGRHRGDGRPDDEEFVVLQIPPR</sequence>
<dbReference type="Gene3D" id="3.20.20.190">
    <property type="entry name" value="Phosphatidylinositol (PI) phosphodiesterase"/>
    <property type="match status" value="2"/>
</dbReference>
<dbReference type="InterPro" id="IPR027372">
    <property type="entry name" value="Phytase-like_dom"/>
</dbReference>
<evidence type="ECO:0000313" key="4">
    <source>
        <dbReference type="Proteomes" id="UP001164459"/>
    </source>
</evidence>
<evidence type="ECO:0000313" key="3">
    <source>
        <dbReference type="EMBL" id="WAS90880.1"/>
    </source>
</evidence>
<dbReference type="EMBL" id="CP114040">
    <property type="protein sequence ID" value="WAS90880.1"/>
    <property type="molecule type" value="Genomic_DNA"/>
</dbReference>
<gene>
    <name evidence="3" type="ORF">O0S08_32225</name>
</gene>
<dbReference type="Pfam" id="PF13449">
    <property type="entry name" value="Phytase-like"/>
    <property type="match status" value="2"/>
</dbReference>
<keyword evidence="4" id="KW-1185">Reference proteome</keyword>
<feature type="signal peptide" evidence="1">
    <location>
        <begin position="1"/>
        <end position="18"/>
    </location>
</feature>
<feature type="domain" description="GP-PDE" evidence="2">
    <location>
        <begin position="323"/>
        <end position="375"/>
    </location>
</feature>
<dbReference type="PROSITE" id="PS51704">
    <property type="entry name" value="GP_PDE"/>
    <property type="match status" value="1"/>
</dbReference>
<reference evidence="3" key="1">
    <citation type="submission" date="2022-11" db="EMBL/GenBank/DDBJ databases">
        <title>Minimal conservation of predation-associated metabolite biosynthetic gene clusters underscores biosynthetic potential of Myxococcota including descriptions for ten novel species: Archangium lansinium sp. nov., Myxococcus landrumus sp. nov., Nannocystis bai.</title>
        <authorList>
            <person name="Ahearne A."/>
            <person name="Stevens C."/>
            <person name="Dowd S."/>
        </authorList>
    </citation>
    <scope>NUCLEOTIDE SEQUENCE</scope>
    <source>
        <strain evidence="3">Fl3</strain>
    </source>
</reference>
<dbReference type="PANTHER" id="PTHR37957:SF1">
    <property type="entry name" value="PHYTASE-LIKE DOMAIN-CONTAINING PROTEIN"/>
    <property type="match status" value="1"/>
</dbReference>
<dbReference type="SUPFAM" id="SSF51695">
    <property type="entry name" value="PLC-like phosphodiesterases"/>
    <property type="match status" value="2"/>
</dbReference>
<name>A0ABY7GVD5_9BACT</name>
<keyword evidence="1" id="KW-0732">Signal</keyword>
<dbReference type="Proteomes" id="UP001164459">
    <property type="component" value="Chromosome"/>
</dbReference>
<feature type="chain" id="PRO_5045779749" evidence="1">
    <location>
        <begin position="19"/>
        <end position="759"/>
    </location>
</feature>
<protein>
    <submittedName>
        <fullName evidence="3">Esterase-like activity of phytase family protein</fullName>
    </submittedName>
</protein>
<dbReference type="RefSeq" id="WP_269033207.1">
    <property type="nucleotide sequence ID" value="NZ_CP114040.1"/>
</dbReference>
<dbReference type="Pfam" id="PF03009">
    <property type="entry name" value="GDPD"/>
    <property type="match status" value="2"/>
</dbReference>
<dbReference type="InterPro" id="IPR017946">
    <property type="entry name" value="PLC-like_Pdiesterase_TIM-brl"/>
</dbReference>